<evidence type="ECO:0000313" key="3">
    <source>
        <dbReference type="WBParaSite" id="TASK_0000855801-mRNA-1"/>
    </source>
</evidence>
<organism evidence="3">
    <name type="scientific">Taenia asiatica</name>
    <name type="common">Asian tapeworm</name>
    <dbReference type="NCBI Taxonomy" id="60517"/>
    <lineage>
        <taxon>Eukaryota</taxon>
        <taxon>Metazoa</taxon>
        <taxon>Spiralia</taxon>
        <taxon>Lophotrochozoa</taxon>
        <taxon>Platyhelminthes</taxon>
        <taxon>Cestoda</taxon>
        <taxon>Eucestoda</taxon>
        <taxon>Cyclophyllidea</taxon>
        <taxon>Taeniidae</taxon>
        <taxon>Taenia</taxon>
    </lineage>
</organism>
<dbReference type="EMBL" id="UYRS01018827">
    <property type="protein sequence ID" value="VDK40545.1"/>
    <property type="molecule type" value="Genomic_DNA"/>
</dbReference>
<sequence>MQVIHMLAMAAMEGMLLTAVDIMDVLEVVDLVVAVVAVTVGDASVVAVAMPVFHACGIVEDGLKPIDTTSYVIIDHSTCLSFK</sequence>
<dbReference type="Proteomes" id="UP000282613">
    <property type="component" value="Unassembled WGS sequence"/>
</dbReference>
<dbReference type="WBParaSite" id="TASK_0000855801-mRNA-1">
    <property type="protein sequence ID" value="TASK_0000855801-mRNA-1"/>
    <property type="gene ID" value="TASK_0000855801"/>
</dbReference>
<reference evidence="3" key="1">
    <citation type="submission" date="2017-02" db="UniProtKB">
        <authorList>
            <consortium name="WormBaseParasite"/>
        </authorList>
    </citation>
    <scope>IDENTIFICATION</scope>
</reference>
<gene>
    <name evidence="1" type="ORF">TASK_LOCUS8559</name>
</gene>
<accession>A0A0R3WCV6</accession>
<dbReference type="AlphaFoldDB" id="A0A0R3WCV6"/>
<keyword evidence="2" id="KW-1185">Reference proteome</keyword>
<proteinExistence type="predicted"/>
<evidence type="ECO:0000313" key="2">
    <source>
        <dbReference type="Proteomes" id="UP000282613"/>
    </source>
</evidence>
<evidence type="ECO:0000313" key="1">
    <source>
        <dbReference type="EMBL" id="VDK40545.1"/>
    </source>
</evidence>
<name>A0A0R3WCV6_TAEAS</name>
<reference evidence="1 2" key="2">
    <citation type="submission" date="2018-11" db="EMBL/GenBank/DDBJ databases">
        <authorList>
            <consortium name="Pathogen Informatics"/>
        </authorList>
    </citation>
    <scope>NUCLEOTIDE SEQUENCE [LARGE SCALE GENOMIC DNA]</scope>
</reference>
<protein>
    <submittedName>
        <fullName evidence="3">Secreted protein</fullName>
    </submittedName>
</protein>